<evidence type="ECO:0000313" key="1">
    <source>
        <dbReference type="EMBL" id="GBH22501.1"/>
    </source>
</evidence>
<protein>
    <submittedName>
        <fullName evidence="1">Uncharacterized protein</fullName>
    </submittedName>
</protein>
<organism evidence="1">
    <name type="scientific">viral metagenome</name>
    <dbReference type="NCBI Taxonomy" id="1070528"/>
    <lineage>
        <taxon>unclassified sequences</taxon>
        <taxon>metagenomes</taxon>
        <taxon>organismal metagenomes</taxon>
    </lineage>
</organism>
<sequence>MFSFHRQSVNMPERQRLVLPSDRLSIEEKFEVVDSLTIRINKNESMVAQINIGKDENGETSVYMMNVNVPWDNPNPDVHVTYNRVANDAINPNSPTISNSEHDNSLSAALASYEKDLVHEITSKDTQQTINKGVFDDALKALPNIKTSAESSDVDEASLYSYEKLDDLPKFMSISPIGKKYHLRLKKDGGILCDLKSVTQKPTKRNVYVISEKDTTRRDGINSSKLTLILSKTKPKRHIDVRDLPIGVDLWLNIKDGIEYEVMKQIRELLVNFFNF</sequence>
<name>A0A2V0RB64_9ZZZZ</name>
<dbReference type="AlphaFoldDB" id="A0A2V0RB64"/>
<dbReference type="EMBL" id="BDQB01000210">
    <property type="protein sequence ID" value="GBH22322.1"/>
    <property type="molecule type" value="Genomic_RNA"/>
</dbReference>
<proteinExistence type="predicted"/>
<dbReference type="EMBL" id="BDQC01000117">
    <property type="protein sequence ID" value="GBH22501.1"/>
    <property type="molecule type" value="Genomic_RNA"/>
</dbReference>
<comment type="caution">
    <text evidence="1">The sequence shown here is derived from an EMBL/GenBank/DDBJ whole genome shotgun (WGS) entry which is preliminary data.</text>
</comment>
<reference evidence="1" key="1">
    <citation type="submission" date="2017-04" db="EMBL/GenBank/DDBJ databases">
        <title>Unveiling RNA virosphere associated with marine microorganisms.</title>
        <authorList>
            <person name="Urayama S."/>
            <person name="Takaki Y."/>
            <person name="Nishi S."/>
            <person name="Yoshida Y."/>
            <person name="Deguchi S."/>
            <person name="Takai K."/>
            <person name="Nunoura T."/>
        </authorList>
    </citation>
    <scope>NUCLEOTIDE SEQUENCE</scope>
</reference>
<accession>A0A2V0RB64</accession>